<feature type="domain" description="Teneurin-like YD-shell" evidence="3">
    <location>
        <begin position="104"/>
        <end position="204"/>
    </location>
</feature>
<evidence type="ECO:0000313" key="4">
    <source>
        <dbReference type="EMBL" id="GAA4885684.1"/>
    </source>
</evidence>
<dbReference type="Gene3D" id="2.180.10.10">
    <property type="entry name" value="RHS repeat-associated core"/>
    <property type="match status" value="1"/>
</dbReference>
<dbReference type="PANTHER" id="PTHR32305:SF17">
    <property type="entry name" value="TRNA NUCLEASE WAPA"/>
    <property type="match status" value="1"/>
</dbReference>
<evidence type="ECO:0000256" key="1">
    <source>
        <dbReference type="ARBA" id="ARBA00022737"/>
    </source>
</evidence>
<name>A0ABP9ERZ6_9ACTN</name>
<dbReference type="InterPro" id="IPR022385">
    <property type="entry name" value="Rhs_assc_core"/>
</dbReference>
<sequence length="623" mass="67002">MIRLPDYDPHTNRLTDQLVTRSTATPTNVDEQAYTYDLAGNLTKQTSTRLGSSSSVETQCFRCDTLDRLSKAWTATDSCAATPTSAAHATVGDGIAGGAYWTEWSFDALGNRTQQVEHSTTGGADATTNYTYNGNGTNQPHTLTSTNANTSYQYDAAGNTTKRTTPSGGTQTLNWDDAGRLTSVSGGTAGTTSYVYDANGQVLLQKDPGSTVLYLPGQQLTLTGTVLSGTRYYPLPGGGTAVRTGTAGGSTTYTFEIPDQHGTAGLALDATAQNPTWRQFTPYGASRGTVVSWADNRGFLNAPANPATGLTSLGARQYDPSIGRFISVDPLFDPSDAQQLGGYTYASSDPVGKSDPTGLRTDPDGIWCDTHQCTPEGKANADRLHDQQDKRDKEISENHQKHSDPGEREKWRKARIAWLKSKDNPIVGAYLARIKEINKRNCHGPARDGCAWANLADSILFDEYIEDAANRIDEGAFVFDQKEFDIMVRKGKDYRKGFNNHEYQMAFDLAAGPNGVDVMAHPQGDGKQFDAYVDGVPSEFKAVAGTPSSINSALKSAKGKGAVRLYIRAADNSSASDAMNVMRGFRGSTADYTDYYVYARGDNGGWNISGKVGGQPKCNGWGC</sequence>
<dbReference type="InterPro" id="IPR056823">
    <property type="entry name" value="TEN-like_YD-shell"/>
</dbReference>
<organism evidence="4 5">
    <name type="scientific">Kitasatospora terrestris</name>
    <dbReference type="NCBI Taxonomy" id="258051"/>
    <lineage>
        <taxon>Bacteria</taxon>
        <taxon>Bacillati</taxon>
        <taxon>Actinomycetota</taxon>
        <taxon>Actinomycetes</taxon>
        <taxon>Kitasatosporales</taxon>
        <taxon>Streptomycetaceae</taxon>
        <taxon>Kitasatospora</taxon>
    </lineage>
</organism>
<dbReference type="InterPro" id="IPR050708">
    <property type="entry name" value="T6SS_VgrG/RHS"/>
</dbReference>
<keyword evidence="5" id="KW-1185">Reference proteome</keyword>
<dbReference type="InterPro" id="IPR006530">
    <property type="entry name" value="YD"/>
</dbReference>
<evidence type="ECO:0000259" key="3">
    <source>
        <dbReference type="Pfam" id="PF25023"/>
    </source>
</evidence>
<gene>
    <name evidence="4" type="ORF">GCM10023235_78480</name>
</gene>
<proteinExistence type="predicted"/>
<dbReference type="NCBIfam" id="TIGR03696">
    <property type="entry name" value="Rhs_assc_core"/>
    <property type="match status" value="1"/>
</dbReference>
<feature type="compositionally biased region" description="Basic and acidic residues" evidence="2">
    <location>
        <begin position="379"/>
        <end position="410"/>
    </location>
</feature>
<dbReference type="EMBL" id="BAABIS010000001">
    <property type="protein sequence ID" value="GAA4885684.1"/>
    <property type="molecule type" value="Genomic_DNA"/>
</dbReference>
<reference evidence="5" key="1">
    <citation type="journal article" date="2019" name="Int. J. Syst. Evol. Microbiol.">
        <title>The Global Catalogue of Microorganisms (GCM) 10K type strain sequencing project: providing services to taxonomists for standard genome sequencing and annotation.</title>
        <authorList>
            <consortium name="The Broad Institute Genomics Platform"/>
            <consortium name="The Broad Institute Genome Sequencing Center for Infectious Disease"/>
            <person name="Wu L."/>
            <person name="Ma J."/>
        </authorList>
    </citation>
    <scope>NUCLEOTIDE SEQUENCE [LARGE SCALE GENOMIC DNA]</scope>
    <source>
        <strain evidence="5">JCM 13006</strain>
    </source>
</reference>
<feature type="region of interest" description="Disordered" evidence="2">
    <location>
        <begin position="339"/>
        <end position="410"/>
    </location>
</feature>
<keyword evidence="1" id="KW-0677">Repeat</keyword>
<accession>A0ABP9ERZ6</accession>
<evidence type="ECO:0000313" key="5">
    <source>
        <dbReference type="Proteomes" id="UP001501752"/>
    </source>
</evidence>
<comment type="caution">
    <text evidence="4">The sequence shown here is derived from an EMBL/GenBank/DDBJ whole genome shotgun (WGS) entry which is preliminary data.</text>
</comment>
<protein>
    <recommendedName>
        <fullName evidence="3">Teneurin-like YD-shell domain-containing protein</fullName>
    </recommendedName>
</protein>
<dbReference type="RefSeq" id="WP_345701692.1">
    <property type="nucleotide sequence ID" value="NZ_BAABIS010000001.1"/>
</dbReference>
<dbReference type="Pfam" id="PF25023">
    <property type="entry name" value="TEN_YD-shell"/>
    <property type="match status" value="1"/>
</dbReference>
<dbReference type="NCBIfam" id="TIGR01643">
    <property type="entry name" value="YD_repeat_2x"/>
    <property type="match status" value="3"/>
</dbReference>
<dbReference type="PANTHER" id="PTHR32305">
    <property type="match status" value="1"/>
</dbReference>
<dbReference type="Proteomes" id="UP001501752">
    <property type="component" value="Unassembled WGS sequence"/>
</dbReference>
<evidence type="ECO:0000256" key="2">
    <source>
        <dbReference type="SAM" id="MobiDB-lite"/>
    </source>
</evidence>